<dbReference type="GO" id="GO:0016020">
    <property type="term" value="C:membrane"/>
    <property type="evidence" value="ECO:0007669"/>
    <property type="project" value="UniProtKB-SubCell"/>
</dbReference>
<comment type="subcellular location">
    <subcellularLocation>
        <location evidence="1">Membrane</location>
        <topology evidence="1">Multi-pass membrane protein</topology>
    </subcellularLocation>
</comment>
<proteinExistence type="predicted"/>
<protein>
    <recommendedName>
        <fullName evidence="9">GOST seven transmembrane domain-containing protein</fullName>
    </recommendedName>
</protein>
<accession>A0AAU9KS94</accession>
<name>A0AAU9KS94_9STRA</name>
<dbReference type="Proteomes" id="UP001160483">
    <property type="component" value="Unassembled WGS sequence"/>
</dbReference>
<keyword evidence="3 8" id="KW-0732">Signal</keyword>
<feature type="compositionally biased region" description="Acidic residues" evidence="6">
    <location>
        <begin position="473"/>
        <end position="487"/>
    </location>
</feature>
<feature type="transmembrane region" description="Helical" evidence="7">
    <location>
        <begin position="305"/>
        <end position="322"/>
    </location>
</feature>
<keyword evidence="2 7" id="KW-0812">Transmembrane</keyword>
<feature type="transmembrane region" description="Helical" evidence="7">
    <location>
        <begin position="194"/>
        <end position="220"/>
    </location>
</feature>
<dbReference type="EMBL" id="CAKKTJ010000082">
    <property type="protein sequence ID" value="CAH0473462.1"/>
    <property type="molecule type" value="Genomic_DNA"/>
</dbReference>
<feature type="signal peptide" evidence="8">
    <location>
        <begin position="1"/>
        <end position="35"/>
    </location>
</feature>
<feature type="transmembrane region" description="Helical" evidence="7">
    <location>
        <begin position="232"/>
        <end position="251"/>
    </location>
</feature>
<evidence type="ECO:0000256" key="5">
    <source>
        <dbReference type="ARBA" id="ARBA00023136"/>
    </source>
</evidence>
<dbReference type="InterPro" id="IPR053937">
    <property type="entry name" value="GOST_TM"/>
</dbReference>
<feature type="transmembrane region" description="Helical" evidence="7">
    <location>
        <begin position="421"/>
        <end position="439"/>
    </location>
</feature>
<feature type="transmembrane region" description="Helical" evidence="7">
    <location>
        <begin position="342"/>
        <end position="360"/>
    </location>
</feature>
<evidence type="ECO:0000259" key="9">
    <source>
        <dbReference type="Pfam" id="PF06814"/>
    </source>
</evidence>
<feature type="transmembrane region" description="Helical" evidence="7">
    <location>
        <begin position="381"/>
        <end position="409"/>
    </location>
</feature>
<feature type="chain" id="PRO_5043706573" description="GOST seven transmembrane domain-containing protein" evidence="8">
    <location>
        <begin position="36"/>
        <end position="512"/>
    </location>
</feature>
<evidence type="ECO:0000256" key="4">
    <source>
        <dbReference type="ARBA" id="ARBA00022989"/>
    </source>
</evidence>
<feature type="region of interest" description="Disordered" evidence="6">
    <location>
        <begin position="463"/>
        <end position="512"/>
    </location>
</feature>
<dbReference type="PANTHER" id="PTHR21229">
    <property type="entry name" value="LUNG SEVEN TRANSMEMBRANE RECEPTOR"/>
    <property type="match status" value="1"/>
</dbReference>
<feature type="compositionally biased region" description="Basic and acidic residues" evidence="6">
    <location>
        <begin position="488"/>
        <end position="503"/>
    </location>
</feature>
<dbReference type="PANTHER" id="PTHR21229:SF1">
    <property type="entry name" value="GH17801P"/>
    <property type="match status" value="1"/>
</dbReference>
<reference evidence="10" key="1">
    <citation type="submission" date="2021-11" db="EMBL/GenBank/DDBJ databases">
        <authorList>
            <person name="Islam A."/>
            <person name="Islam S."/>
            <person name="Flora M.S."/>
            <person name="Rahman M."/>
            <person name="Ziaur R.M."/>
            <person name="Epstein J.H."/>
            <person name="Hassan M."/>
            <person name="Klassen M."/>
            <person name="Woodard K."/>
            <person name="Webb A."/>
            <person name="Webby R.J."/>
            <person name="El Zowalaty M.E."/>
        </authorList>
    </citation>
    <scope>NUCLEOTIDE SEQUENCE</scope>
    <source>
        <strain evidence="10">Pbs3</strain>
    </source>
</reference>
<dbReference type="GO" id="GO:0005794">
    <property type="term" value="C:Golgi apparatus"/>
    <property type="evidence" value="ECO:0007669"/>
    <property type="project" value="TreeGrafter"/>
</dbReference>
<feature type="transmembrane region" description="Helical" evidence="7">
    <location>
        <begin position="271"/>
        <end position="298"/>
    </location>
</feature>
<evidence type="ECO:0000256" key="7">
    <source>
        <dbReference type="SAM" id="Phobius"/>
    </source>
</evidence>
<feature type="domain" description="GOST seven transmembrane" evidence="9">
    <location>
        <begin position="199"/>
        <end position="445"/>
    </location>
</feature>
<evidence type="ECO:0000256" key="2">
    <source>
        <dbReference type="ARBA" id="ARBA00022692"/>
    </source>
</evidence>
<evidence type="ECO:0000256" key="8">
    <source>
        <dbReference type="SAM" id="SignalP"/>
    </source>
</evidence>
<dbReference type="AlphaFoldDB" id="A0AAU9KS94"/>
<sequence length="512" mass="57798">MRPHPFIKLEKPIRMTSMLLSLLLLLGLCLRFTVASIYPIESSHWIPPFQRAEKLFATDQGPILARSGNSSVTINIDGVNVTHDMVGWRLVVFFYHVDTYEEFEAVAGKIELLACSKEEKNNFEGMSDVERFVFLVGNESAPLVSANVSHLVNSSGWTDTQVFVCADDEKAATEMLKFVGFMEVRNPYGLLPAVLYGMLPFSGFLTAGYLTLDAFFIFLLIRHRRQLLSLHWGILLILVMGTAASAVWFYAFYRMNKTGEPVCCPYPTTFLIAVILDTFVRTLARVILLIVCLGYGIVRSNLSRVEVSVVTFLSLAYFSSGIADEVTRGTSSGADFRAKPTAWSFIQLLCNLAFIMWIQYSMERILRDLRDQKQFAKLGMYCWLAWSLAAFIVFFTILTVVAVCSRLGVFEWDVEWEWMQLVAWPVLNFTISAAMTFIWRPTQNSSQFAYSMQLPMTDSPGIEMTRNTHGLSSDEDINPEIESDSDEETSRIPVTEKKQKGCSEDSDDAEGV</sequence>
<evidence type="ECO:0000313" key="10">
    <source>
        <dbReference type="EMBL" id="CAH0473462.1"/>
    </source>
</evidence>
<comment type="caution">
    <text evidence="10">The sequence shown here is derived from an EMBL/GenBank/DDBJ whole genome shotgun (WGS) entry which is preliminary data.</text>
</comment>
<organism evidence="10 11">
    <name type="scientific">Peronospora belbahrii</name>
    <dbReference type="NCBI Taxonomy" id="622444"/>
    <lineage>
        <taxon>Eukaryota</taxon>
        <taxon>Sar</taxon>
        <taxon>Stramenopiles</taxon>
        <taxon>Oomycota</taxon>
        <taxon>Peronosporomycetes</taxon>
        <taxon>Peronosporales</taxon>
        <taxon>Peronosporaceae</taxon>
        <taxon>Peronospora</taxon>
    </lineage>
</organism>
<keyword evidence="4 7" id="KW-1133">Transmembrane helix</keyword>
<gene>
    <name evidence="10" type="ORF">PBS003_LOCUS353</name>
</gene>
<keyword evidence="5 7" id="KW-0472">Membrane</keyword>
<evidence type="ECO:0000256" key="6">
    <source>
        <dbReference type="SAM" id="MobiDB-lite"/>
    </source>
</evidence>
<evidence type="ECO:0000256" key="3">
    <source>
        <dbReference type="ARBA" id="ARBA00022729"/>
    </source>
</evidence>
<dbReference type="InterPro" id="IPR009637">
    <property type="entry name" value="GPR107/GPR108-like"/>
</dbReference>
<evidence type="ECO:0000256" key="1">
    <source>
        <dbReference type="ARBA" id="ARBA00004141"/>
    </source>
</evidence>
<dbReference type="Pfam" id="PF06814">
    <property type="entry name" value="GOST_TM"/>
    <property type="match status" value="1"/>
</dbReference>
<evidence type="ECO:0000313" key="11">
    <source>
        <dbReference type="Proteomes" id="UP001160483"/>
    </source>
</evidence>